<reference evidence="3" key="2">
    <citation type="submission" date="2015-06" db="UniProtKB">
        <authorList>
            <consortium name="EnsemblMetazoa"/>
        </authorList>
    </citation>
    <scope>IDENTIFICATION</scope>
</reference>
<evidence type="ECO:0000256" key="1">
    <source>
        <dbReference type="ARBA" id="ARBA00031966"/>
    </source>
</evidence>
<keyword evidence="4" id="KW-1185">Reference proteome</keyword>
<sequence>MGHKDRPNLIVGHNVSYDRARIKEQYFIENSHTRFLDTMSLHVCVSGVTSYQRAMLKSSKELSVADQEWSSQASLNSLAEVHKLYCNESLQKEPREIFVKGDLKDVLDNFQMLMTYCSKDVVATRNVLQKLYPLYCDRFPHPATLAGMLELGSAYLPVNSTWERYINECNLTYQELEIESRYQLSKRADENCALMEDNQYKNDLWMWDQDWSTQDFKLKKSTSKSKSKLKEAEFQHLYSFKDRIPARKPLLPGYPAWYRKLCSKPDEDDWIPGASNIGTGMQLVAKCPVVEPRKGNLESDDEMSHLWKDVEMNLSKKDYYKKEKKDNTNGQYTGTGVWCNLVLEGCCWFFKLPHKNGPSFKVGNPLARDFLNKFSENVLSGDGGESAKRVIQLARMMSYWRNNRDRIMGQTVGWTSEDFGAIIPQVVVCGTLTRRAMEPTWMTASNAKEERTGSELRSMIQAPKGYKIVGADVDSQELWIASILGDSNAAGIHGATPLGWMTLSGTKSQGTDMHSMTAKAFLPTAVAKIGSGPNETQVSTSKTKASS</sequence>
<dbReference type="Gene3D" id="3.30.420.390">
    <property type="match status" value="2"/>
</dbReference>
<dbReference type="EMBL" id="CAQQ02393926">
    <property type="status" value="NOT_ANNOTATED_CDS"/>
    <property type="molecule type" value="Genomic_DNA"/>
</dbReference>
<dbReference type="Proteomes" id="UP000015102">
    <property type="component" value="Unassembled WGS sequence"/>
</dbReference>
<name>T1GMA0_MEGSC</name>
<dbReference type="InterPro" id="IPR002297">
    <property type="entry name" value="DNA-dir_DNA_pol_A_mt"/>
</dbReference>
<dbReference type="EMBL" id="CAQQ02393927">
    <property type="status" value="NOT_ANNOTATED_CDS"/>
    <property type="molecule type" value="Genomic_DNA"/>
</dbReference>
<dbReference type="Pfam" id="PF18136">
    <property type="entry name" value="DNApol_Exo"/>
    <property type="match status" value="1"/>
</dbReference>
<accession>T1GMA0</accession>
<proteinExistence type="predicted"/>
<dbReference type="GO" id="GO:0008408">
    <property type="term" value="F:3'-5' exonuclease activity"/>
    <property type="evidence" value="ECO:0007669"/>
    <property type="project" value="TreeGrafter"/>
</dbReference>
<dbReference type="PRINTS" id="PR00867">
    <property type="entry name" value="DNAPOLG"/>
</dbReference>
<dbReference type="SUPFAM" id="SSF53098">
    <property type="entry name" value="Ribonuclease H-like"/>
    <property type="match status" value="1"/>
</dbReference>
<evidence type="ECO:0000259" key="2">
    <source>
        <dbReference type="SMART" id="SM00482"/>
    </source>
</evidence>
<dbReference type="GO" id="GO:0005760">
    <property type="term" value="C:gamma DNA polymerase complex"/>
    <property type="evidence" value="ECO:0007669"/>
    <property type="project" value="InterPro"/>
</dbReference>
<dbReference type="STRING" id="36166.T1GMA0"/>
<dbReference type="SUPFAM" id="SSF56672">
    <property type="entry name" value="DNA/RNA polymerases"/>
    <property type="match status" value="1"/>
</dbReference>
<dbReference type="PANTHER" id="PTHR10267">
    <property type="entry name" value="DNA POLYMERASE SUBUNIT GAMMA-1"/>
    <property type="match status" value="1"/>
</dbReference>
<evidence type="ECO:0000313" key="3">
    <source>
        <dbReference type="EnsemblMetazoa" id="MESCA004669-PA"/>
    </source>
</evidence>
<dbReference type="InterPro" id="IPR012337">
    <property type="entry name" value="RNaseH-like_sf"/>
</dbReference>
<dbReference type="InterPro" id="IPR001098">
    <property type="entry name" value="DNA-dir_DNA_pol_A_palm_dom"/>
</dbReference>
<dbReference type="GO" id="GO:0006264">
    <property type="term" value="P:mitochondrial DNA replication"/>
    <property type="evidence" value="ECO:0007669"/>
    <property type="project" value="TreeGrafter"/>
</dbReference>
<feature type="domain" description="DNA-directed DNA polymerase family A palm" evidence="2">
    <location>
        <begin position="453"/>
        <end position="542"/>
    </location>
</feature>
<dbReference type="FunFam" id="3.30.420.390:FF:000004">
    <property type="entry name" value="DNA polymerase subunit gamma-1, mitochondrial"/>
    <property type="match status" value="1"/>
</dbReference>
<dbReference type="EnsemblMetazoa" id="MESCA004669-RA">
    <property type="protein sequence ID" value="MESCA004669-PA"/>
    <property type="gene ID" value="MESCA004669"/>
</dbReference>
<dbReference type="GO" id="GO:0003677">
    <property type="term" value="F:DNA binding"/>
    <property type="evidence" value="ECO:0007669"/>
    <property type="project" value="InterPro"/>
</dbReference>
<evidence type="ECO:0000313" key="4">
    <source>
        <dbReference type="Proteomes" id="UP000015102"/>
    </source>
</evidence>
<dbReference type="SMART" id="SM00482">
    <property type="entry name" value="POLAc"/>
    <property type="match status" value="1"/>
</dbReference>
<organism evidence="3 4">
    <name type="scientific">Megaselia scalaris</name>
    <name type="common">Humpbacked fly</name>
    <name type="synonym">Phora scalaris</name>
    <dbReference type="NCBI Taxonomy" id="36166"/>
    <lineage>
        <taxon>Eukaryota</taxon>
        <taxon>Metazoa</taxon>
        <taxon>Ecdysozoa</taxon>
        <taxon>Arthropoda</taxon>
        <taxon>Hexapoda</taxon>
        <taxon>Insecta</taxon>
        <taxon>Pterygota</taxon>
        <taxon>Neoptera</taxon>
        <taxon>Endopterygota</taxon>
        <taxon>Diptera</taxon>
        <taxon>Brachycera</taxon>
        <taxon>Muscomorpha</taxon>
        <taxon>Platypezoidea</taxon>
        <taxon>Phoridae</taxon>
        <taxon>Megaseliini</taxon>
        <taxon>Megaselia</taxon>
    </lineage>
</organism>
<dbReference type="GO" id="GO:0003887">
    <property type="term" value="F:DNA-directed DNA polymerase activity"/>
    <property type="evidence" value="ECO:0007669"/>
    <property type="project" value="InterPro"/>
</dbReference>
<reference evidence="4" key="1">
    <citation type="submission" date="2013-02" db="EMBL/GenBank/DDBJ databases">
        <authorList>
            <person name="Hughes D."/>
        </authorList>
    </citation>
    <scope>NUCLEOTIDE SEQUENCE</scope>
    <source>
        <strain>Durham</strain>
        <strain evidence="4">NC isolate 2 -- Noor lab</strain>
    </source>
</reference>
<dbReference type="PANTHER" id="PTHR10267:SF0">
    <property type="entry name" value="DNA POLYMERASE SUBUNIT GAMMA-1"/>
    <property type="match status" value="1"/>
</dbReference>
<dbReference type="AlphaFoldDB" id="T1GMA0"/>
<dbReference type="InterPro" id="IPR041336">
    <property type="entry name" value="DNApol_Exo"/>
</dbReference>
<dbReference type="OMA" id="CAYDIVA"/>
<dbReference type="HOGENOM" id="CLU_498095_0_0_1"/>
<dbReference type="InterPro" id="IPR043502">
    <property type="entry name" value="DNA/RNA_pol_sf"/>
</dbReference>
<protein>
    <recommendedName>
        <fullName evidence="1">Mitochondrial DNA polymerase catalytic subunit</fullName>
    </recommendedName>
</protein>